<dbReference type="RefSeq" id="WP_093250204.1">
    <property type="nucleotide sequence ID" value="NZ_FNQM01000003.1"/>
</dbReference>
<dbReference type="InterPro" id="IPR039421">
    <property type="entry name" value="Type_1_exporter"/>
</dbReference>
<feature type="transmembrane region" description="Helical" evidence="7">
    <location>
        <begin position="42"/>
        <end position="62"/>
    </location>
</feature>
<dbReference type="InterPro" id="IPR003439">
    <property type="entry name" value="ABC_transporter-like_ATP-bd"/>
</dbReference>
<reference evidence="10 11" key="1">
    <citation type="submission" date="2016-10" db="EMBL/GenBank/DDBJ databases">
        <authorList>
            <person name="de Groot N.N."/>
        </authorList>
    </citation>
    <scope>NUCLEOTIDE SEQUENCE [LARGE SCALE GENOMIC DNA]</scope>
    <source>
        <strain evidence="10 11">DSM 15345</strain>
    </source>
</reference>
<keyword evidence="11" id="KW-1185">Reference proteome</keyword>
<dbReference type="EMBL" id="FNQM01000003">
    <property type="protein sequence ID" value="SEA10181.1"/>
    <property type="molecule type" value="Genomic_DNA"/>
</dbReference>
<dbReference type="PANTHER" id="PTHR24221">
    <property type="entry name" value="ATP-BINDING CASSETTE SUB-FAMILY B"/>
    <property type="match status" value="1"/>
</dbReference>
<dbReference type="SMART" id="SM00382">
    <property type="entry name" value="AAA"/>
    <property type="match status" value="1"/>
</dbReference>
<feature type="domain" description="ABC transmembrane type-1" evidence="9">
    <location>
        <begin position="22"/>
        <end position="309"/>
    </location>
</feature>
<dbReference type="InterPro" id="IPR036640">
    <property type="entry name" value="ABC1_TM_sf"/>
</dbReference>
<dbReference type="Gene3D" id="3.40.50.300">
    <property type="entry name" value="P-loop containing nucleotide triphosphate hydrolases"/>
    <property type="match status" value="1"/>
</dbReference>
<dbReference type="PROSITE" id="PS50893">
    <property type="entry name" value="ABC_TRANSPORTER_2"/>
    <property type="match status" value="1"/>
</dbReference>
<evidence type="ECO:0000256" key="5">
    <source>
        <dbReference type="ARBA" id="ARBA00022989"/>
    </source>
</evidence>
<keyword evidence="4 10" id="KW-0067">ATP-binding</keyword>
<dbReference type="GO" id="GO:0016887">
    <property type="term" value="F:ATP hydrolysis activity"/>
    <property type="evidence" value="ECO:0007669"/>
    <property type="project" value="InterPro"/>
</dbReference>
<keyword evidence="5 7" id="KW-1133">Transmembrane helix</keyword>
<evidence type="ECO:0000256" key="3">
    <source>
        <dbReference type="ARBA" id="ARBA00022741"/>
    </source>
</evidence>
<comment type="subcellular location">
    <subcellularLocation>
        <location evidence="1">Cell membrane</location>
        <topology evidence="1">Multi-pass membrane protein</topology>
    </subcellularLocation>
</comment>
<evidence type="ECO:0000313" key="10">
    <source>
        <dbReference type="EMBL" id="SEA10181.1"/>
    </source>
</evidence>
<dbReference type="InterPro" id="IPR011527">
    <property type="entry name" value="ABC1_TM_dom"/>
</dbReference>
<keyword evidence="2 7" id="KW-0812">Transmembrane</keyword>
<dbReference type="InterPro" id="IPR003593">
    <property type="entry name" value="AAA+_ATPase"/>
</dbReference>
<feature type="transmembrane region" description="Helical" evidence="7">
    <location>
        <begin position="139"/>
        <end position="159"/>
    </location>
</feature>
<dbReference type="AlphaFoldDB" id="A0A1H3YGD7"/>
<accession>A0A1H3YGD7</accession>
<dbReference type="GO" id="GO:0034040">
    <property type="term" value="F:ATPase-coupled lipid transmembrane transporter activity"/>
    <property type="evidence" value="ECO:0007669"/>
    <property type="project" value="TreeGrafter"/>
</dbReference>
<evidence type="ECO:0000256" key="2">
    <source>
        <dbReference type="ARBA" id="ARBA00022692"/>
    </source>
</evidence>
<dbReference type="SUPFAM" id="SSF90123">
    <property type="entry name" value="ABC transporter transmembrane region"/>
    <property type="match status" value="1"/>
</dbReference>
<keyword evidence="6 7" id="KW-0472">Membrane</keyword>
<evidence type="ECO:0000313" key="11">
    <source>
        <dbReference type="Proteomes" id="UP000198703"/>
    </source>
</evidence>
<dbReference type="Gene3D" id="1.20.1560.10">
    <property type="entry name" value="ABC transporter type 1, transmembrane domain"/>
    <property type="match status" value="1"/>
</dbReference>
<keyword evidence="3" id="KW-0547">Nucleotide-binding</keyword>
<evidence type="ECO:0000256" key="1">
    <source>
        <dbReference type="ARBA" id="ARBA00004651"/>
    </source>
</evidence>
<dbReference type="InterPro" id="IPR027417">
    <property type="entry name" value="P-loop_NTPase"/>
</dbReference>
<dbReference type="Proteomes" id="UP000198703">
    <property type="component" value="Unassembled WGS sequence"/>
</dbReference>
<evidence type="ECO:0000256" key="7">
    <source>
        <dbReference type="SAM" id="Phobius"/>
    </source>
</evidence>
<protein>
    <submittedName>
        <fullName evidence="10">ATP-binding cassette, subfamily C, CydC</fullName>
    </submittedName>
</protein>
<evidence type="ECO:0000256" key="4">
    <source>
        <dbReference type="ARBA" id="ARBA00022840"/>
    </source>
</evidence>
<dbReference type="SUPFAM" id="SSF52540">
    <property type="entry name" value="P-loop containing nucleoside triphosphate hydrolases"/>
    <property type="match status" value="1"/>
</dbReference>
<evidence type="ECO:0000256" key="6">
    <source>
        <dbReference type="ARBA" id="ARBA00023136"/>
    </source>
</evidence>
<dbReference type="PANTHER" id="PTHR24221:SF654">
    <property type="entry name" value="ATP-BINDING CASSETTE SUB-FAMILY B MEMBER 6"/>
    <property type="match status" value="1"/>
</dbReference>
<dbReference type="OrthoDB" id="5288404at2"/>
<dbReference type="GO" id="GO:0005886">
    <property type="term" value="C:plasma membrane"/>
    <property type="evidence" value="ECO:0007669"/>
    <property type="project" value="UniProtKB-SubCell"/>
</dbReference>
<organism evidence="10 11">
    <name type="scientific">Rubrimonas cliftonensis</name>
    <dbReference type="NCBI Taxonomy" id="89524"/>
    <lineage>
        <taxon>Bacteria</taxon>
        <taxon>Pseudomonadati</taxon>
        <taxon>Pseudomonadota</taxon>
        <taxon>Alphaproteobacteria</taxon>
        <taxon>Rhodobacterales</taxon>
        <taxon>Paracoccaceae</taxon>
        <taxon>Rubrimonas</taxon>
    </lineage>
</organism>
<dbReference type="Pfam" id="PF00005">
    <property type="entry name" value="ABC_tran"/>
    <property type="match status" value="1"/>
</dbReference>
<feature type="transmembrane region" description="Helical" evidence="7">
    <location>
        <begin position="18"/>
        <end position="36"/>
    </location>
</feature>
<gene>
    <name evidence="10" type="ORF">SAMN05444370_10371</name>
</gene>
<evidence type="ECO:0000259" key="8">
    <source>
        <dbReference type="PROSITE" id="PS50893"/>
    </source>
</evidence>
<evidence type="ECO:0000259" key="9">
    <source>
        <dbReference type="PROSITE" id="PS50929"/>
    </source>
</evidence>
<sequence length="550" mass="55867">MRAILAVFRAILRAERAAFLRGAALAVCVAAMGAALLGLSGWFIVAAGAAGLAGAGAMFDVFRPSAAVRFLALGRAAARYGERLLTHDATLRALTALRVRLLARLAAAPFAKLERLRGAQALNRLTADVDALDGAPLRLILPVAAGAATQVAAGLALGWLAGPAIGLWVAGLHLAGGGAALLIGAQAARAPARRAERALQALRARVVGLVRAREQLAAAGRLPAQIAHALDADRRRRTDRARLDRIERRAGLALDALTLAAACGALALGLAAVASGTLDPARAALGPFVALALAETLAPLRRAVADYGRIADAAGRVAPELGGGTAPASPAAAPGRVAGAAALALDRVRFSRPGAAAPVLAGLSLRLAPGETLALTAPSGGGKSTVLALCAGMLAPDAGAVRLFGRDLAAWPEPSLRATVAMVPQRPALMRGTVREALRLAAPRADDATLRDALETVALWPAVALRGGLDLALGDRGAGLSGGEHRRLALARALLRRPAAMLLDEPTEGLEAATAAKVLAGLRAALPDAAFMIAAHRQAEVAWADRILPL</sequence>
<feature type="domain" description="ABC transporter" evidence="8">
    <location>
        <begin position="343"/>
        <end position="550"/>
    </location>
</feature>
<dbReference type="GO" id="GO:0005524">
    <property type="term" value="F:ATP binding"/>
    <property type="evidence" value="ECO:0007669"/>
    <property type="project" value="UniProtKB-KW"/>
</dbReference>
<dbReference type="GO" id="GO:0140359">
    <property type="term" value="F:ABC-type transporter activity"/>
    <property type="evidence" value="ECO:0007669"/>
    <property type="project" value="InterPro"/>
</dbReference>
<dbReference type="PROSITE" id="PS50929">
    <property type="entry name" value="ABC_TM1F"/>
    <property type="match status" value="1"/>
</dbReference>
<feature type="transmembrane region" description="Helical" evidence="7">
    <location>
        <begin position="252"/>
        <end position="275"/>
    </location>
</feature>
<dbReference type="STRING" id="89524.SAMN05444370_10371"/>
<name>A0A1H3YGD7_9RHOB</name>
<feature type="transmembrane region" description="Helical" evidence="7">
    <location>
        <begin position="165"/>
        <end position="185"/>
    </location>
</feature>
<proteinExistence type="predicted"/>